<dbReference type="EMBL" id="UINC01002273">
    <property type="protein sequence ID" value="SUZ94858.1"/>
    <property type="molecule type" value="Genomic_DNA"/>
</dbReference>
<dbReference type="Pfam" id="PF09624">
    <property type="entry name" value="DUF2393"/>
    <property type="match status" value="1"/>
</dbReference>
<protein>
    <recommendedName>
        <fullName evidence="2">DUF2393 domain-containing protein</fullName>
    </recommendedName>
</protein>
<dbReference type="AlphaFoldDB" id="A0A381RV52"/>
<reference evidence="1" key="1">
    <citation type="submission" date="2018-05" db="EMBL/GenBank/DDBJ databases">
        <authorList>
            <person name="Lanie J.A."/>
            <person name="Ng W.-L."/>
            <person name="Kazmierczak K.M."/>
            <person name="Andrzejewski T.M."/>
            <person name="Davidsen T.M."/>
            <person name="Wayne K.J."/>
            <person name="Tettelin H."/>
            <person name="Glass J.I."/>
            <person name="Rusch D."/>
            <person name="Podicherti R."/>
            <person name="Tsui H.-C.T."/>
            <person name="Winkler M.E."/>
        </authorList>
    </citation>
    <scope>NUCLEOTIDE SEQUENCE</scope>
</reference>
<dbReference type="InterPro" id="IPR013417">
    <property type="entry name" value="CHP02588"/>
</dbReference>
<organism evidence="1">
    <name type="scientific">marine metagenome</name>
    <dbReference type="NCBI Taxonomy" id="408172"/>
    <lineage>
        <taxon>unclassified sequences</taxon>
        <taxon>metagenomes</taxon>
        <taxon>ecological metagenomes</taxon>
    </lineage>
</organism>
<gene>
    <name evidence="1" type="ORF">METZ01_LOCUS47712</name>
</gene>
<name>A0A381RV52_9ZZZZ</name>
<evidence type="ECO:0008006" key="2">
    <source>
        <dbReference type="Google" id="ProtNLM"/>
    </source>
</evidence>
<accession>A0A381RV52</accession>
<proteinExistence type="predicted"/>
<evidence type="ECO:0000313" key="1">
    <source>
        <dbReference type="EMBL" id="SUZ94858.1"/>
    </source>
</evidence>
<sequence length="143" mass="16244">MFFRRHKALVILGIIFFILAIITLFFQQVKREELQNELAKVELQNVRIGAGTSIGKLGTAIFGVIQNNGERTIKIATMSVYFFGEDGESSKLHKFFPVNNYSFSDSLPLKSGQSKEFGFLIDEIVPEDWDGTFTAKLIDLKFR</sequence>